<sequence length="451" mass="53127">MKKIEQKVINFIRLYDLIRPNENLLISLSGGADSVFALYFFYKFQKKFHCKIEAIHFNHNLRGKESNEDEIFTKSLCEKLGIKLFIKSLDVKSYAKKNKISIEEAARKLRYKNLEKISVKKNIDKIITAHNKNDNTETILLNLFSGSGIKGLSGIPIKREKIIRPFLVLEKDEVIKYLDRNKIEFRTDSSNLSNEFKRNFIRNEILPLIRKNINNSIDDALFRFSKNLNEQILFEEKTVKFLINKFVSTTQNRVELSLKLLEIYNTIPGLLLKNIFENYLQINFEQKDYEKLNELAKKQKGKKISLREKIIAFREADSIIFAKIEKELTKQVNIKIGEEKKFDDYKIKVIESNPNERFSEEKKYELISFDNLDENFTIRYWQNGDKFKPLGLRVNKNISDFLTDLKIPANQKRKIPVLINRNKIIWVVGLRISDDVKLTKKTKRVVKLCLN</sequence>
<dbReference type="InterPro" id="IPR012094">
    <property type="entry name" value="tRNA_Ile_lys_synt"/>
</dbReference>
<keyword evidence="9" id="KW-0175">Coiled coil</keyword>
<gene>
    <name evidence="8 12" type="primary">tilS</name>
    <name evidence="12" type="ORF">P0M35_12600</name>
</gene>
<dbReference type="InterPro" id="IPR014729">
    <property type="entry name" value="Rossmann-like_a/b/a_fold"/>
</dbReference>
<dbReference type="NCBIfam" id="TIGR02433">
    <property type="entry name" value="lysidine_TilS_C"/>
    <property type="match status" value="1"/>
</dbReference>
<keyword evidence="10" id="KW-1133">Transmembrane helix</keyword>
<evidence type="ECO:0000256" key="4">
    <source>
        <dbReference type="ARBA" id="ARBA00022694"/>
    </source>
</evidence>
<reference evidence="12" key="1">
    <citation type="submission" date="2023-03" db="EMBL/GenBank/DDBJ databases">
        <title>Stygiobacter electus gen. nov., sp. nov., facultatively anaerobic thermotolerant bacterium of the class Ignavibacteria from a well of Yessentuki mineral water deposit.</title>
        <authorList>
            <person name="Podosokorskaya O.A."/>
            <person name="Elcheninov A.G."/>
            <person name="Petrova N.F."/>
            <person name="Zavarzina D.G."/>
            <person name="Kublanov I.V."/>
            <person name="Merkel A.Y."/>
        </authorList>
    </citation>
    <scope>NUCLEOTIDE SEQUENCE</scope>
    <source>
        <strain evidence="12">09-Me</strain>
    </source>
</reference>
<dbReference type="Pfam" id="PF01171">
    <property type="entry name" value="ATP_bind_3"/>
    <property type="match status" value="1"/>
</dbReference>
<comment type="subcellular location">
    <subcellularLocation>
        <location evidence="1 8">Cytoplasm</location>
    </subcellularLocation>
</comment>
<comment type="function">
    <text evidence="8">Ligates lysine onto the cytidine present at position 34 of the AUA codon-specific tRNA(Ile) that contains the anticodon CAU, in an ATP-dependent manner. Cytidine is converted to lysidine, thus changing the amino acid specificity of the tRNA from methionine to isoleucine.</text>
</comment>
<evidence type="ECO:0000259" key="11">
    <source>
        <dbReference type="SMART" id="SM00977"/>
    </source>
</evidence>
<dbReference type="InterPro" id="IPR011063">
    <property type="entry name" value="TilS/TtcA_N"/>
</dbReference>
<dbReference type="SUPFAM" id="SSF56037">
    <property type="entry name" value="PheT/TilS domain"/>
    <property type="match status" value="1"/>
</dbReference>
<comment type="similarity">
    <text evidence="8">Belongs to the tRNA(Ile)-lysidine synthase family.</text>
</comment>
<dbReference type="Gene3D" id="3.40.50.620">
    <property type="entry name" value="HUPs"/>
    <property type="match status" value="1"/>
</dbReference>
<name>A0AAE3P3B9_9BACT</name>
<dbReference type="SUPFAM" id="SSF52402">
    <property type="entry name" value="Adenine nucleotide alpha hydrolases-like"/>
    <property type="match status" value="1"/>
</dbReference>
<evidence type="ECO:0000256" key="8">
    <source>
        <dbReference type="HAMAP-Rule" id="MF_01161"/>
    </source>
</evidence>
<feature type="domain" description="Lysidine-tRNA(Ile) synthetase C-terminal" evidence="11">
    <location>
        <begin position="376"/>
        <end position="448"/>
    </location>
</feature>
<dbReference type="GO" id="GO:0006400">
    <property type="term" value="P:tRNA modification"/>
    <property type="evidence" value="ECO:0007669"/>
    <property type="project" value="UniProtKB-UniRule"/>
</dbReference>
<dbReference type="GO" id="GO:0032267">
    <property type="term" value="F:tRNA(Ile)-lysidine synthase activity"/>
    <property type="evidence" value="ECO:0007669"/>
    <property type="project" value="UniProtKB-EC"/>
</dbReference>
<comment type="domain">
    <text evidence="8">The N-terminal region contains the highly conserved SGGXDS motif, predicted to be a P-loop motif involved in ATP binding.</text>
</comment>
<evidence type="ECO:0000256" key="2">
    <source>
        <dbReference type="ARBA" id="ARBA00022490"/>
    </source>
</evidence>
<keyword evidence="13" id="KW-1185">Reference proteome</keyword>
<accession>A0AAE3P3B9</accession>
<feature type="coiled-coil region" evidence="9">
    <location>
        <begin position="282"/>
        <end position="309"/>
    </location>
</feature>
<evidence type="ECO:0000256" key="10">
    <source>
        <dbReference type="SAM" id="Phobius"/>
    </source>
</evidence>
<keyword evidence="10" id="KW-0812">Transmembrane</keyword>
<evidence type="ECO:0000256" key="9">
    <source>
        <dbReference type="SAM" id="Coils"/>
    </source>
</evidence>
<evidence type="ECO:0000256" key="3">
    <source>
        <dbReference type="ARBA" id="ARBA00022598"/>
    </source>
</evidence>
<dbReference type="NCBIfam" id="TIGR02432">
    <property type="entry name" value="lysidine_TilS_N"/>
    <property type="match status" value="1"/>
</dbReference>
<keyword evidence="3 8" id="KW-0436">Ligase</keyword>
<evidence type="ECO:0000256" key="7">
    <source>
        <dbReference type="ARBA" id="ARBA00048539"/>
    </source>
</evidence>
<dbReference type="Proteomes" id="UP001221302">
    <property type="component" value="Unassembled WGS sequence"/>
</dbReference>
<dbReference type="PANTHER" id="PTHR43033">
    <property type="entry name" value="TRNA(ILE)-LYSIDINE SYNTHASE-RELATED"/>
    <property type="match status" value="1"/>
</dbReference>
<protein>
    <recommendedName>
        <fullName evidence="8">tRNA(Ile)-lysidine synthase</fullName>
        <ecNumber evidence="8">6.3.4.19</ecNumber>
    </recommendedName>
    <alternativeName>
        <fullName evidence="8">tRNA(Ile)-2-lysyl-cytidine synthase</fullName>
    </alternativeName>
    <alternativeName>
        <fullName evidence="8">tRNA(Ile)-lysidine synthetase</fullName>
    </alternativeName>
</protein>
<feature type="transmembrane region" description="Helical" evidence="10">
    <location>
        <begin position="24"/>
        <end position="42"/>
    </location>
</feature>
<comment type="catalytic activity">
    <reaction evidence="7 8">
        <text>cytidine(34) in tRNA(Ile2) + L-lysine + ATP = lysidine(34) in tRNA(Ile2) + AMP + diphosphate + H(+)</text>
        <dbReference type="Rhea" id="RHEA:43744"/>
        <dbReference type="Rhea" id="RHEA-COMP:10625"/>
        <dbReference type="Rhea" id="RHEA-COMP:10670"/>
        <dbReference type="ChEBI" id="CHEBI:15378"/>
        <dbReference type="ChEBI" id="CHEBI:30616"/>
        <dbReference type="ChEBI" id="CHEBI:32551"/>
        <dbReference type="ChEBI" id="CHEBI:33019"/>
        <dbReference type="ChEBI" id="CHEBI:82748"/>
        <dbReference type="ChEBI" id="CHEBI:83665"/>
        <dbReference type="ChEBI" id="CHEBI:456215"/>
        <dbReference type="EC" id="6.3.4.19"/>
    </reaction>
</comment>
<evidence type="ECO:0000313" key="12">
    <source>
        <dbReference type="EMBL" id="MDF1612997.1"/>
    </source>
</evidence>
<keyword evidence="2 8" id="KW-0963">Cytoplasm</keyword>
<organism evidence="12 13">
    <name type="scientific">Stygiobacter electus</name>
    <dbReference type="NCBI Taxonomy" id="3032292"/>
    <lineage>
        <taxon>Bacteria</taxon>
        <taxon>Pseudomonadati</taxon>
        <taxon>Ignavibacteriota</taxon>
        <taxon>Ignavibacteria</taxon>
        <taxon>Ignavibacteriales</taxon>
        <taxon>Melioribacteraceae</taxon>
        <taxon>Stygiobacter</taxon>
    </lineage>
</organism>
<keyword evidence="5 8" id="KW-0547">Nucleotide-binding</keyword>
<dbReference type="AlphaFoldDB" id="A0AAE3P3B9"/>
<keyword evidence="6 8" id="KW-0067">ATP-binding</keyword>
<dbReference type="InterPro" id="IPR012795">
    <property type="entry name" value="tRNA_Ile_lys_synt_N"/>
</dbReference>
<dbReference type="GO" id="GO:0005524">
    <property type="term" value="F:ATP binding"/>
    <property type="evidence" value="ECO:0007669"/>
    <property type="project" value="UniProtKB-UniRule"/>
</dbReference>
<dbReference type="InterPro" id="IPR012796">
    <property type="entry name" value="Lysidine-tRNA-synth_C"/>
</dbReference>
<evidence type="ECO:0000256" key="1">
    <source>
        <dbReference type="ARBA" id="ARBA00004496"/>
    </source>
</evidence>
<dbReference type="PANTHER" id="PTHR43033:SF1">
    <property type="entry name" value="TRNA(ILE)-LYSIDINE SYNTHASE-RELATED"/>
    <property type="match status" value="1"/>
</dbReference>
<dbReference type="RefSeq" id="WP_321536768.1">
    <property type="nucleotide sequence ID" value="NZ_JARGDL010000023.1"/>
</dbReference>
<keyword evidence="4 8" id="KW-0819">tRNA processing</keyword>
<dbReference type="CDD" id="cd01992">
    <property type="entry name" value="TilS_N"/>
    <property type="match status" value="1"/>
</dbReference>
<evidence type="ECO:0000256" key="5">
    <source>
        <dbReference type="ARBA" id="ARBA00022741"/>
    </source>
</evidence>
<comment type="caution">
    <text evidence="12">The sequence shown here is derived from an EMBL/GenBank/DDBJ whole genome shotgun (WGS) entry which is preliminary data.</text>
</comment>
<keyword evidence="10" id="KW-0472">Membrane</keyword>
<dbReference type="EC" id="6.3.4.19" evidence="8"/>
<proteinExistence type="inferred from homology"/>
<feature type="binding site" evidence="8">
    <location>
        <begin position="29"/>
        <end position="34"/>
    </location>
    <ligand>
        <name>ATP</name>
        <dbReference type="ChEBI" id="CHEBI:30616"/>
    </ligand>
</feature>
<dbReference type="EMBL" id="JARGDL010000023">
    <property type="protein sequence ID" value="MDF1612997.1"/>
    <property type="molecule type" value="Genomic_DNA"/>
</dbReference>
<dbReference type="SMART" id="SM00977">
    <property type="entry name" value="TilS_C"/>
    <property type="match status" value="1"/>
</dbReference>
<dbReference type="HAMAP" id="MF_01161">
    <property type="entry name" value="tRNA_Ile_lys_synt"/>
    <property type="match status" value="1"/>
</dbReference>
<evidence type="ECO:0000256" key="6">
    <source>
        <dbReference type="ARBA" id="ARBA00022840"/>
    </source>
</evidence>
<dbReference type="GO" id="GO:0005737">
    <property type="term" value="C:cytoplasm"/>
    <property type="evidence" value="ECO:0007669"/>
    <property type="project" value="UniProtKB-SubCell"/>
</dbReference>
<dbReference type="Pfam" id="PF11734">
    <property type="entry name" value="TilS_C"/>
    <property type="match status" value="1"/>
</dbReference>
<evidence type="ECO:0000313" key="13">
    <source>
        <dbReference type="Proteomes" id="UP001221302"/>
    </source>
</evidence>